<dbReference type="AlphaFoldDB" id="A0A3E2BNY9"/>
<sequence>MRFDGLNRKSISPSPSIYSIGDERTHKFINASFLPFFALLSIPPSFN</sequence>
<evidence type="ECO:0000313" key="2">
    <source>
        <dbReference type="Proteomes" id="UP000257323"/>
    </source>
</evidence>
<organism evidence="1 2">
    <name type="scientific">Candidatus Saccharicenans subterraneus</name>
    <dbReference type="NCBI Taxonomy" id="2508984"/>
    <lineage>
        <taxon>Bacteria</taxon>
        <taxon>Candidatus Aminicenantota</taxon>
        <taxon>Candidatus Aminicenantia</taxon>
        <taxon>Candidatus Aminicenantales</taxon>
        <taxon>Candidatus Saccharicenantaceae</taxon>
        <taxon>Candidatus Saccharicenans</taxon>
    </lineage>
</organism>
<gene>
    <name evidence="1" type="ORF">OP8BY_1627</name>
</gene>
<name>A0A3E2BNY9_9BACT</name>
<accession>A0A3E2BNY9</accession>
<comment type="caution">
    <text evidence="1">The sequence shown here is derived from an EMBL/GenBank/DDBJ whole genome shotgun (WGS) entry which is preliminary data.</text>
</comment>
<proteinExistence type="predicted"/>
<dbReference type="Proteomes" id="UP000257323">
    <property type="component" value="Unassembled WGS sequence"/>
</dbReference>
<dbReference type="EMBL" id="QUAH01000003">
    <property type="protein sequence ID" value="RFT16449.1"/>
    <property type="molecule type" value="Genomic_DNA"/>
</dbReference>
<evidence type="ECO:0000313" key="1">
    <source>
        <dbReference type="EMBL" id="RFT16449.1"/>
    </source>
</evidence>
<reference evidence="1 2" key="1">
    <citation type="submission" date="2018-08" db="EMBL/GenBank/DDBJ databases">
        <title>Genome analysis of the thermophilic bacterium of the candidate phylum Aminicenantes from deep subsurface aquifer revealed its physiology and ecological role.</title>
        <authorList>
            <person name="Kadnikov V.V."/>
            <person name="Mardanov A.V."/>
            <person name="Beletsky A.V."/>
            <person name="Karnachuk O.V."/>
            <person name="Ravin N.V."/>
        </authorList>
    </citation>
    <scope>NUCLEOTIDE SEQUENCE [LARGE SCALE GENOMIC DNA]</scope>
    <source>
        <strain evidence="1">BY38</strain>
    </source>
</reference>
<protein>
    <submittedName>
        <fullName evidence="1">Uncharacterized protein</fullName>
    </submittedName>
</protein>